<comment type="caution">
    <text evidence="3">The sequence shown here is derived from an EMBL/GenBank/DDBJ whole genome shotgun (WGS) entry which is preliminary data.</text>
</comment>
<gene>
    <name evidence="3" type="ORF">M5G18_01090</name>
</gene>
<reference evidence="3" key="1">
    <citation type="submission" date="2022-05" db="EMBL/GenBank/DDBJ databases">
        <title>Novel Pseudomonas spp. Isolated from a Rainbow Trout Aquaculture Facility.</title>
        <authorList>
            <person name="Testerman T."/>
            <person name="Graf J."/>
        </authorList>
    </citation>
    <scope>NUCLEOTIDE SEQUENCE</scope>
    <source>
        <strain evidence="3">ID386</strain>
    </source>
</reference>
<evidence type="ECO:0000259" key="1">
    <source>
        <dbReference type="Pfam" id="PF04773"/>
    </source>
</evidence>
<keyword evidence="4" id="KW-1185">Reference proteome</keyword>
<dbReference type="Pfam" id="PF16220">
    <property type="entry name" value="DUF4880"/>
    <property type="match status" value="1"/>
</dbReference>
<dbReference type="Proteomes" id="UP001150531">
    <property type="component" value="Unassembled WGS sequence"/>
</dbReference>
<evidence type="ECO:0000259" key="2">
    <source>
        <dbReference type="Pfam" id="PF16220"/>
    </source>
</evidence>
<dbReference type="Pfam" id="PF04773">
    <property type="entry name" value="FecR"/>
    <property type="match status" value="1"/>
</dbReference>
<dbReference type="RefSeq" id="WP_273896856.1">
    <property type="nucleotide sequence ID" value="NZ_JAMDGS010000001.1"/>
</dbReference>
<dbReference type="PANTHER" id="PTHR30273:SF2">
    <property type="entry name" value="PROTEIN FECR"/>
    <property type="match status" value="1"/>
</dbReference>
<accession>A0ABT5PH77</accession>
<dbReference type="InterPro" id="IPR032623">
    <property type="entry name" value="FecR_N"/>
</dbReference>
<organism evidence="3 4">
    <name type="scientific">Pseudomonas aphyarum</name>
    <dbReference type="NCBI Taxonomy" id="2942629"/>
    <lineage>
        <taxon>Bacteria</taxon>
        <taxon>Pseudomonadati</taxon>
        <taxon>Pseudomonadota</taxon>
        <taxon>Gammaproteobacteria</taxon>
        <taxon>Pseudomonadales</taxon>
        <taxon>Pseudomonadaceae</taxon>
        <taxon>Pseudomonas</taxon>
    </lineage>
</organism>
<evidence type="ECO:0000313" key="3">
    <source>
        <dbReference type="EMBL" id="MDD1123170.1"/>
    </source>
</evidence>
<feature type="domain" description="FecR N-terminal" evidence="2">
    <location>
        <begin position="20"/>
        <end position="59"/>
    </location>
</feature>
<sequence>MSTVPAPSLQEPSLSLQLCEEAMEWWLDLHDANADASAHTALTVWRNQDPLHEVAWQRAVVLGGQLEALRRQGQPRLARQALLLPASNGLSRRGAIKGLALLLASGASAWAARDSGLVSRVGADFATGVNERQQQVLSRDLSLQLNTRSALDARLTDQQWQLDLLEGEALIDSTFKTTALTLQTAQLQARASNARFTVRRLDNDSTLLAVYRGTLQVTPRTSGTVTVLQSGNLARFSARALLDQGVLNASAAAWTEGMIVADGQPLGIFLDELARYRRGHLGCDPALANLRVWGTYPLADSDRVIDAVAQTLKLDVQRFTRLWVNLRPPPNTV</sequence>
<dbReference type="InterPro" id="IPR012373">
    <property type="entry name" value="Ferrdict_sens_TM"/>
</dbReference>
<dbReference type="EMBL" id="JAMDGS010000001">
    <property type="protein sequence ID" value="MDD1123170.1"/>
    <property type="molecule type" value="Genomic_DNA"/>
</dbReference>
<proteinExistence type="predicted"/>
<name>A0ABT5PH77_9PSED</name>
<protein>
    <submittedName>
        <fullName evidence="3">DUF4880 domain-containing protein</fullName>
    </submittedName>
</protein>
<dbReference type="PANTHER" id="PTHR30273">
    <property type="entry name" value="PERIPLASMIC SIGNAL SENSOR AND SIGMA FACTOR ACTIVATOR FECR-RELATED"/>
    <property type="match status" value="1"/>
</dbReference>
<dbReference type="PIRSF" id="PIRSF018266">
    <property type="entry name" value="FecR"/>
    <property type="match status" value="1"/>
</dbReference>
<dbReference type="InterPro" id="IPR006860">
    <property type="entry name" value="FecR"/>
</dbReference>
<evidence type="ECO:0000313" key="4">
    <source>
        <dbReference type="Proteomes" id="UP001150531"/>
    </source>
</evidence>
<dbReference type="Gene3D" id="2.60.120.1440">
    <property type="match status" value="1"/>
</dbReference>
<feature type="domain" description="FecR protein" evidence="1">
    <location>
        <begin position="124"/>
        <end position="214"/>
    </location>
</feature>